<name>A0AAW1N144_POPJA</name>
<evidence type="ECO:0000313" key="3">
    <source>
        <dbReference type="Proteomes" id="UP001458880"/>
    </source>
</evidence>
<protein>
    <submittedName>
        <fullName evidence="2">Uncharacterized protein</fullName>
    </submittedName>
</protein>
<dbReference type="AlphaFoldDB" id="A0AAW1N144"/>
<keyword evidence="3" id="KW-1185">Reference proteome</keyword>
<proteinExistence type="predicted"/>
<accession>A0AAW1N144</accession>
<organism evidence="2 3">
    <name type="scientific">Popillia japonica</name>
    <name type="common">Japanese beetle</name>
    <dbReference type="NCBI Taxonomy" id="7064"/>
    <lineage>
        <taxon>Eukaryota</taxon>
        <taxon>Metazoa</taxon>
        <taxon>Ecdysozoa</taxon>
        <taxon>Arthropoda</taxon>
        <taxon>Hexapoda</taxon>
        <taxon>Insecta</taxon>
        <taxon>Pterygota</taxon>
        <taxon>Neoptera</taxon>
        <taxon>Endopterygota</taxon>
        <taxon>Coleoptera</taxon>
        <taxon>Polyphaga</taxon>
        <taxon>Scarabaeiformia</taxon>
        <taxon>Scarabaeidae</taxon>
        <taxon>Rutelinae</taxon>
        <taxon>Popillia</taxon>
    </lineage>
</organism>
<gene>
    <name evidence="2" type="ORF">QE152_g4357</name>
</gene>
<dbReference type="EMBL" id="JASPKY010000022">
    <property type="protein sequence ID" value="KAK9752290.1"/>
    <property type="molecule type" value="Genomic_DNA"/>
</dbReference>
<dbReference type="Proteomes" id="UP001458880">
    <property type="component" value="Unassembled WGS sequence"/>
</dbReference>
<evidence type="ECO:0000313" key="2">
    <source>
        <dbReference type="EMBL" id="KAK9752290.1"/>
    </source>
</evidence>
<sequence>MKNHWFVVYISILTRFLNHWQGRVYLKITRDKEITRELIGTLESQPASRVENICEMPSTSTLETSPKGSKGLADDQA</sequence>
<evidence type="ECO:0000256" key="1">
    <source>
        <dbReference type="SAM" id="MobiDB-lite"/>
    </source>
</evidence>
<feature type="compositionally biased region" description="Polar residues" evidence="1">
    <location>
        <begin position="57"/>
        <end position="67"/>
    </location>
</feature>
<comment type="caution">
    <text evidence="2">The sequence shown here is derived from an EMBL/GenBank/DDBJ whole genome shotgun (WGS) entry which is preliminary data.</text>
</comment>
<feature type="region of interest" description="Disordered" evidence="1">
    <location>
        <begin position="56"/>
        <end position="77"/>
    </location>
</feature>
<reference evidence="2 3" key="1">
    <citation type="journal article" date="2024" name="BMC Genomics">
        <title>De novo assembly and annotation of Popillia japonica's genome with initial clues to its potential as an invasive pest.</title>
        <authorList>
            <person name="Cucini C."/>
            <person name="Boschi S."/>
            <person name="Funari R."/>
            <person name="Cardaioli E."/>
            <person name="Iannotti N."/>
            <person name="Marturano G."/>
            <person name="Paoli F."/>
            <person name="Bruttini M."/>
            <person name="Carapelli A."/>
            <person name="Frati F."/>
            <person name="Nardi F."/>
        </authorList>
    </citation>
    <scope>NUCLEOTIDE SEQUENCE [LARGE SCALE GENOMIC DNA]</scope>
    <source>
        <strain evidence="2">DMR45628</strain>
    </source>
</reference>